<dbReference type="Pfam" id="PF13149">
    <property type="entry name" value="Mfa_like_1"/>
    <property type="match status" value="1"/>
</dbReference>
<evidence type="ECO:0000313" key="3">
    <source>
        <dbReference type="Proteomes" id="UP000007995"/>
    </source>
</evidence>
<dbReference type="EMBL" id="AGXW01000012">
    <property type="protein sequence ID" value="EKJ89537.1"/>
    <property type="molecule type" value="Genomic_DNA"/>
</dbReference>
<name>K5BRY7_9BACE</name>
<dbReference type="PROSITE" id="PS51257">
    <property type="entry name" value="PROKAR_LIPOPROTEIN"/>
    <property type="match status" value="1"/>
</dbReference>
<feature type="signal peptide" evidence="1">
    <location>
        <begin position="1"/>
        <end position="24"/>
    </location>
</feature>
<dbReference type="InterPro" id="IPR042278">
    <property type="entry name" value="Mfa-like_1_N"/>
</dbReference>
<dbReference type="OrthoDB" id="1050731at2"/>
<proteinExistence type="predicted"/>
<organism evidence="2 3">
    <name type="scientific">Bacteroides finegoldii CL09T03C10</name>
    <dbReference type="NCBI Taxonomy" id="997888"/>
    <lineage>
        <taxon>Bacteria</taxon>
        <taxon>Pseudomonadati</taxon>
        <taxon>Bacteroidota</taxon>
        <taxon>Bacteroidia</taxon>
        <taxon>Bacteroidales</taxon>
        <taxon>Bacteroidaceae</taxon>
        <taxon>Bacteroides</taxon>
    </lineage>
</organism>
<dbReference type="Gene3D" id="2.60.40.3570">
    <property type="match status" value="1"/>
</dbReference>
<reference evidence="2 3" key="1">
    <citation type="submission" date="2012-02" db="EMBL/GenBank/DDBJ databases">
        <title>The Genome Sequence of Bacteroides finegoldii CL09T03C10.</title>
        <authorList>
            <consortium name="The Broad Institute Genome Sequencing Platform"/>
            <person name="Earl A."/>
            <person name="Ward D."/>
            <person name="Feldgarden M."/>
            <person name="Gevers D."/>
            <person name="Zitomersky N.L."/>
            <person name="Coyne M.J."/>
            <person name="Comstock L.E."/>
            <person name="Young S.K."/>
            <person name="Zeng Q."/>
            <person name="Gargeya S."/>
            <person name="Fitzgerald M."/>
            <person name="Haas B."/>
            <person name="Abouelleil A."/>
            <person name="Alvarado L."/>
            <person name="Arachchi H.M."/>
            <person name="Berlin A."/>
            <person name="Chapman S.B."/>
            <person name="Gearin G."/>
            <person name="Goldberg J."/>
            <person name="Griggs A."/>
            <person name="Gujja S."/>
            <person name="Hansen M."/>
            <person name="Heiman D."/>
            <person name="Howarth C."/>
            <person name="Larimer J."/>
            <person name="Lui A."/>
            <person name="MacDonald P.J.P."/>
            <person name="McCowen C."/>
            <person name="Montmayeur A."/>
            <person name="Murphy C."/>
            <person name="Neiman D."/>
            <person name="Pearson M."/>
            <person name="Priest M."/>
            <person name="Roberts A."/>
            <person name="Saif S."/>
            <person name="Shea T."/>
            <person name="Sisk P."/>
            <person name="Stolte C."/>
            <person name="Sykes S."/>
            <person name="Wortman J."/>
            <person name="Nusbaum C."/>
            <person name="Birren B."/>
        </authorList>
    </citation>
    <scope>NUCLEOTIDE SEQUENCE [LARGE SCALE GENOMIC DNA]</scope>
    <source>
        <strain evidence="2 3">CL09T03C10</strain>
    </source>
</reference>
<evidence type="ECO:0000313" key="2">
    <source>
        <dbReference type="EMBL" id="EKJ89537.1"/>
    </source>
</evidence>
<evidence type="ECO:0000256" key="1">
    <source>
        <dbReference type="SAM" id="SignalP"/>
    </source>
</evidence>
<gene>
    <name evidence="2" type="ORF">HMPREF1057_03078</name>
</gene>
<dbReference type="AlphaFoldDB" id="K5BRY7"/>
<keyword evidence="1" id="KW-0732">Signal</keyword>
<accession>K5BRY7</accession>
<protein>
    <submittedName>
        <fullName evidence="2">Uncharacterized protein</fullName>
    </submittedName>
</protein>
<dbReference type="CDD" id="cd13120">
    <property type="entry name" value="BF2867_like_N"/>
    <property type="match status" value="1"/>
</dbReference>
<dbReference type="Gene3D" id="2.60.40.2620">
    <property type="entry name" value="Fimbrillin-like"/>
    <property type="match status" value="1"/>
</dbReference>
<sequence length="536" mass="58654">MKRNNLFCTVVAVCSLLIASCSQNDEIMEQQDVKKGSIRIMVADVGVQGDAETRAVTDAQYRTTFSDGDKIGVYAIKDGAVVADISNIRLVYNGASGWSLDADQSITSLEYTKDLAGATFYAYYPYQETLTGFEANQSSPFDGVISAWTIGDGNSIDLSGENYTKYDLMIGTSTPVKNKTGNDYTLSFSMTHVLGMVVINLPPAKIYHFTNSEFTDEQKKYTIPVINPTFAVQYGGKEAKAVIPYSDGDNYRILVKPEQCTVSGTFNNGVKTYSINDKTIAGGKYALYTVDKANQPTPIEHELSVGDYYCKDGSLINLSSLQDNDKANVIGVVYYVGNPQLSALYPDSYNPEQDVLLRERPDCVHGLVYALKKANDGNAFGAWNSLLTNDIISSLQGYSGYVYTSYSTGATIARERILGYNNAKLYEKYEINTGIGLFANMRKVCAEYTPAAPVTATGWYLPSHGEFNILNEQKTLLDTALSAVEGESVWSGITEYGYASSSIRSTSAMFGYKTDLAQTLFINGSNKTLLRLSLAF</sequence>
<dbReference type="Proteomes" id="UP000007995">
    <property type="component" value="Unassembled WGS sequence"/>
</dbReference>
<dbReference type="RefSeq" id="WP_007764963.1">
    <property type="nucleotide sequence ID" value="NZ_AKBZ01000002.1"/>
</dbReference>
<comment type="caution">
    <text evidence="2">The sequence shown here is derived from an EMBL/GenBank/DDBJ whole genome shotgun (WGS) entry which is preliminary data.</text>
</comment>
<dbReference type="HOGENOM" id="CLU_033781_0_0_10"/>
<dbReference type="InterPro" id="IPR025049">
    <property type="entry name" value="Mfa-like_1"/>
</dbReference>
<feature type="chain" id="PRO_5003884592" evidence="1">
    <location>
        <begin position="25"/>
        <end position="536"/>
    </location>
</feature>